<evidence type="ECO:0000256" key="4">
    <source>
        <dbReference type="ARBA" id="ARBA00022553"/>
    </source>
</evidence>
<dbReference type="SUPFAM" id="SSF56801">
    <property type="entry name" value="Acetyl-CoA synthetase-like"/>
    <property type="match status" value="2"/>
</dbReference>
<accession>A0A168HNS6</accession>
<dbReference type="NCBIfam" id="TIGR01733">
    <property type="entry name" value="AA-adenyl-dom"/>
    <property type="match status" value="2"/>
</dbReference>
<dbReference type="SUPFAM" id="SSF52777">
    <property type="entry name" value="CoA-dependent acyltransferases"/>
    <property type="match status" value="6"/>
</dbReference>
<dbReference type="CDD" id="cd05930">
    <property type="entry name" value="A_NRPS"/>
    <property type="match status" value="2"/>
</dbReference>
<dbReference type="FunFam" id="3.40.50.12780:FF:000012">
    <property type="entry name" value="Non-ribosomal peptide synthetase"/>
    <property type="match status" value="1"/>
</dbReference>
<dbReference type="PROSITE" id="PS00012">
    <property type="entry name" value="PHOSPHOPANTETHEINE"/>
    <property type="match status" value="1"/>
</dbReference>
<dbReference type="InterPro" id="IPR010071">
    <property type="entry name" value="AA_adenyl_dom"/>
</dbReference>
<dbReference type="GO" id="GO:0008610">
    <property type="term" value="P:lipid biosynthetic process"/>
    <property type="evidence" value="ECO:0007669"/>
    <property type="project" value="UniProtKB-ARBA"/>
</dbReference>
<dbReference type="GO" id="GO:0043041">
    <property type="term" value="P:amino acid activation for nonribosomal peptide biosynthetic process"/>
    <property type="evidence" value="ECO:0007669"/>
    <property type="project" value="TreeGrafter"/>
</dbReference>
<evidence type="ECO:0000313" key="10">
    <source>
        <dbReference type="EMBL" id="OAB38377.1"/>
    </source>
</evidence>
<dbReference type="CDD" id="cd19531">
    <property type="entry name" value="LCL_NRPS-like"/>
    <property type="match status" value="1"/>
</dbReference>
<evidence type="ECO:0000256" key="1">
    <source>
        <dbReference type="ARBA" id="ARBA00001957"/>
    </source>
</evidence>
<dbReference type="FunFam" id="3.30.300.30:FF:000010">
    <property type="entry name" value="Enterobactin synthetase component F"/>
    <property type="match status" value="2"/>
</dbReference>
<dbReference type="Proteomes" id="UP000076967">
    <property type="component" value="Unassembled WGS sequence"/>
</dbReference>
<comment type="caution">
    <text evidence="10">The sequence shown here is derived from an EMBL/GenBank/DDBJ whole genome shotgun (WGS) entry which is preliminary data.</text>
</comment>
<dbReference type="InterPro" id="IPR010060">
    <property type="entry name" value="NRPS_synth"/>
</dbReference>
<dbReference type="InterPro" id="IPR000873">
    <property type="entry name" value="AMP-dep_synth/lig_dom"/>
</dbReference>
<dbReference type="SUPFAM" id="SSF47336">
    <property type="entry name" value="ACP-like"/>
    <property type="match status" value="2"/>
</dbReference>
<protein>
    <recommendedName>
        <fullName evidence="9">Carrier domain-containing protein</fullName>
    </recommendedName>
</protein>
<dbReference type="Gene3D" id="3.30.300.30">
    <property type="match status" value="2"/>
</dbReference>
<dbReference type="PROSITE" id="PS50075">
    <property type="entry name" value="CARRIER"/>
    <property type="match status" value="2"/>
</dbReference>
<evidence type="ECO:0000256" key="5">
    <source>
        <dbReference type="ARBA" id="ARBA00022598"/>
    </source>
</evidence>
<dbReference type="InterPro" id="IPR009081">
    <property type="entry name" value="PP-bd_ACP"/>
</dbReference>
<dbReference type="FunFam" id="3.40.50.980:FF:000001">
    <property type="entry name" value="Non-ribosomal peptide synthetase"/>
    <property type="match status" value="2"/>
</dbReference>
<name>A0A168HNS6_9BACL</name>
<dbReference type="Pfam" id="PF00550">
    <property type="entry name" value="PP-binding"/>
    <property type="match status" value="2"/>
</dbReference>
<dbReference type="Pfam" id="PF13193">
    <property type="entry name" value="AMP-binding_C"/>
    <property type="match status" value="2"/>
</dbReference>
<keyword evidence="3" id="KW-0596">Phosphopantetheine</keyword>
<keyword evidence="7" id="KW-0045">Antibiotic biosynthesis</keyword>
<dbReference type="OrthoDB" id="9765680at2"/>
<keyword evidence="4" id="KW-0597">Phosphoprotein</keyword>
<dbReference type="CDD" id="cd19534">
    <property type="entry name" value="E_NRPS"/>
    <property type="match status" value="1"/>
</dbReference>
<dbReference type="Pfam" id="PF00668">
    <property type="entry name" value="Condensation"/>
    <property type="match status" value="3"/>
</dbReference>
<dbReference type="InterPro" id="IPR023213">
    <property type="entry name" value="CAT-like_dom_sf"/>
</dbReference>
<keyword evidence="8" id="KW-0511">Multifunctional enzyme</keyword>
<keyword evidence="11" id="KW-1185">Reference proteome</keyword>
<evidence type="ECO:0000256" key="3">
    <source>
        <dbReference type="ARBA" id="ARBA00022450"/>
    </source>
</evidence>
<dbReference type="PANTHER" id="PTHR45527:SF1">
    <property type="entry name" value="FATTY ACID SYNTHASE"/>
    <property type="match status" value="1"/>
</dbReference>
<dbReference type="Gene3D" id="3.30.559.10">
    <property type="entry name" value="Chloramphenicol acetyltransferase-like domain"/>
    <property type="match status" value="3"/>
</dbReference>
<feature type="domain" description="Carrier" evidence="9">
    <location>
        <begin position="975"/>
        <end position="1050"/>
    </location>
</feature>
<comment type="cofactor">
    <cofactor evidence="1">
        <name>pantetheine 4'-phosphate</name>
        <dbReference type="ChEBI" id="CHEBI:47942"/>
    </cofactor>
</comment>
<dbReference type="GO" id="GO:0044550">
    <property type="term" value="P:secondary metabolite biosynthetic process"/>
    <property type="evidence" value="ECO:0007669"/>
    <property type="project" value="UniProtKB-ARBA"/>
</dbReference>
<dbReference type="GO" id="GO:0016874">
    <property type="term" value="F:ligase activity"/>
    <property type="evidence" value="ECO:0007669"/>
    <property type="project" value="UniProtKB-KW"/>
</dbReference>
<dbReference type="InterPro" id="IPR020845">
    <property type="entry name" value="AMP-binding_CS"/>
</dbReference>
<dbReference type="NCBIfam" id="TIGR01720">
    <property type="entry name" value="NRPS-para261"/>
    <property type="match status" value="1"/>
</dbReference>
<organism evidence="10 11">
    <name type="scientific">Paenibacillus glacialis</name>
    <dbReference type="NCBI Taxonomy" id="494026"/>
    <lineage>
        <taxon>Bacteria</taxon>
        <taxon>Bacillati</taxon>
        <taxon>Bacillota</taxon>
        <taxon>Bacilli</taxon>
        <taxon>Bacillales</taxon>
        <taxon>Paenibacillaceae</taxon>
        <taxon>Paenibacillus</taxon>
    </lineage>
</organism>
<dbReference type="InterPro" id="IPR020806">
    <property type="entry name" value="PKS_PP-bd"/>
</dbReference>
<evidence type="ECO:0000256" key="7">
    <source>
        <dbReference type="ARBA" id="ARBA00023194"/>
    </source>
</evidence>
<keyword evidence="6" id="KW-0677">Repeat</keyword>
<proteinExistence type="inferred from homology"/>
<dbReference type="Gene3D" id="3.40.50.980">
    <property type="match status" value="4"/>
</dbReference>
<dbReference type="Gene3D" id="2.30.38.10">
    <property type="entry name" value="Luciferase, Domain 3"/>
    <property type="match status" value="2"/>
</dbReference>
<dbReference type="InterPro" id="IPR025110">
    <property type="entry name" value="AMP-bd_C"/>
</dbReference>
<sequence length="2589" mass="295513">MSNPEIEKIYPLTPTQEGILFHSLLEPSSEAYSEYISFTIKGDIQSPLMVQSFTKLIERYDVLRTVFIYTDVDQPLQIVLEDSEPHIHVEDISAHSDEEQIRLIEAYKLQDQDKGFDLETGPLIRMAMFRVNKQIYKVIWRFHHIIMDGWCLGILARDLFQIYESLAGYNRLQLDALYPYSDYIQWLGEQDQDVAIQYWRNYLEDYELRAVIPSTKGAILADGFDHRKYHFKWDSETTSRLQKIAIDNQVTVSTIFHAIWGILLQQYNHSEDVVFGSVVSGRPPELPGVENMVGLFINTIPLRVKADTSTTFKELLGEVHDSILEANKYNYVSLAEIQSGTVLKNNLINHIIVFENYPMDKVIDGDEEHLVSMIDSEMIEHTNYDLDVTVFPERELEVLFTYNGFIYDEEFLRNVEGHLKRIVTTVLEDVNVRVLDIEMITVEEKQTILSDFNQTDKAYLFDKPVHQLIEEQARKCPHKIALIYKDEKMTYEQLNRNANWLARIFMERGLRHGDFAAVMLERSPIMVESILAIWKVGAAYIPVDVHYPEERKAGIIADSDARIVITVSEYVEEGLCAQDLKRFVEVDNLIYPSDETSCTNVSHKVSINDLAYTLFTSGSTGKPKGVMIEHLGMLNHIWAEADDLGLSENIVFAQTANHCFDISVWQFFGALVLGGTTVIYSDDLILAPKLFLNQVISDHVTLLEVVPSYLTILLDLIEEQSIQFHRLQHLIITGEAATPALVKRWFTLCPNIKMVNAYGPAEASDDICQYVMDHVPAYLEQIPVGKPLANIQMYVVNAQMHLCPIGVIGEICVAGIAVGRGYLNDPERTEKVFMEDPFVLQSGVRLYKTGDLGRWLPDGNIEFIGRKDHQVKIRGFRIELGEIEHRLTEYDQVREAVVIVKEENGKGKYLCAYYTANIDIKPSDIKANLYTCMPEYMVPQVLVQLENMPLNANGKINRSQLPDLVHDRSDTPFVLASNEIEKVLVSIWSEVLGVEKVSIAANFFELGGHSLKATILVSKINGELSVDVKVKDVFQFPTIVELAHRIQGLSEYTSTKISPVEINDYYPVSPAQRRMFVLHTLEELGSTAYNMPFAYRVQGNLDIEYFRHMITKFIERHEGFRTSFQVIDGEIVQIIHPVVECKLEIIDMRDTSDDEINQRVFSFIQPFDLEAPPLLRFQLLHTSEQAYILLIDMHHIISDGLSGAIMLRELEQLYQGELLTPLEIQYKDFAVWLNERLTSEEMKEHEAYWLEHFSGDLPVLNMPLDYRRPPLQSFKGHTLHFTIESQLAKAIRALVSGSRVTLYSVLLAAYNVVLMKYSGQEDIIVGSPIAGRNHQDVQQMLGMFINTVALRNFPDRNKTFHQFVQEVSDHTLSAIEHQDLPFERLVELLDVARDTSRNPLFDTMFNLTDIEEEEIHMGEMLMTPYELNNNIAKFDLMLDIYTDTSEIKFDLQYNIDLFTLDTAEKFGLHFIEILNKATANPDLLLVELDMFTSNEHKEMIDLCTGRVADYDFSRTVHERFEQFTVERPSQAAVLYGGKEITYAELNAQANRMGHYLRRQLGTFQPDTVVAVMLDRSPPFIQSVLGVWKAGGAYVPIDIEYGIKRKSGILKDSGAQVLITRSEYLKDGLDTEYGALIICLDLIESELLEENDENLVVKSDINSLAYILFTSGSTGKPKGVMIEHLGMLNHILAEADELGLDGNLVFAQNANICFDISVWQCFGALALGGTTTIYPNDLVMEVERFIHRVSEDKVTLLEVVPSYLAVMLDAMEKTKIKLPFLRYLMITGETIKTDLAQRWLELHPLIKIINAYGPAEASDDISQYVIDNIPTGMDNIPIGKPIANVNLYVTDEQMKLCPVGVFGEICVSGIGVGRGYINDSERTSQSFINNPFAKEDDRNNRLYKTGDLGRWLPDGNLEFIGRKDFQVKIRGFRIELEEIEVSISQYPNIQQTVVLAREDELGSKYLCAYVVMESLDAASEDVYLRALKEHLESTLPNYMVPAYFIPLDHMPLLISGKIDRAALPVPNLNTVCKADYIPPRNEVEQLLAEIWEEVLSVTQVGIDHNFFELGGDSIKAIQISSKLSGHGYSLRMKDLFQNPEIRKLAKYVQLDHREVDQSPVKGNVELTPIQQWFFECDFSPVNHWNQAVILYKKDGFDVEVLSSVWKYMVSHHDALRMVYKREEDKWTQHNEGLNDTIEHSWFDLFVTTVPDGDEGRIEMSRDIDHLHGSIDLAKGPLVKLGLYKTSDGDHLAIIIHHLVMDGISWRILFEDLTLAYNQAMNGELITLPAKTDSFQTWAKGLREYANSKAMRKEFEYWNKVESLEVKTLPKSNYSQDSIKVLDNLTYSFHLSKIETDHLLGKVHGAYSTEINDILLTALGRAVSQWTGEEKVLVCLEGHGREEIIKNMNISRTVGWFTSVYPVVLDMLNSQDMSYHIKSVKENIRRIPNKGIGYGLLRYLATEEIRENIKFNLEPEIKFNYLGQFDTDVNTDVFSISDVPYGQTVSPDANREIALNIGGLVEEGRLMIFIEYSLQEYTEEEITKFGDYFKNQLADVILHCMEKDVKEITPSDVGTDLSNEELEAIMSFYNH</sequence>
<dbReference type="PROSITE" id="PS00455">
    <property type="entry name" value="AMP_BINDING"/>
    <property type="match status" value="1"/>
</dbReference>
<dbReference type="NCBIfam" id="NF003417">
    <property type="entry name" value="PRK04813.1"/>
    <property type="match status" value="2"/>
</dbReference>
<dbReference type="Gene3D" id="3.30.559.30">
    <property type="entry name" value="Nonribosomal peptide synthetase, condensation domain"/>
    <property type="match status" value="3"/>
</dbReference>
<dbReference type="GO" id="GO:0005829">
    <property type="term" value="C:cytosol"/>
    <property type="evidence" value="ECO:0007669"/>
    <property type="project" value="TreeGrafter"/>
</dbReference>
<feature type="domain" description="Carrier" evidence="9">
    <location>
        <begin position="2037"/>
        <end position="2111"/>
    </location>
</feature>
<dbReference type="EMBL" id="LVJH01000048">
    <property type="protein sequence ID" value="OAB38377.1"/>
    <property type="molecule type" value="Genomic_DNA"/>
</dbReference>
<reference evidence="10 11" key="1">
    <citation type="submission" date="2016-03" db="EMBL/GenBank/DDBJ databases">
        <title>Draft genome sequence of Paenibacillus glacialis DSM 22343.</title>
        <authorList>
            <person name="Shin S.-K."/>
            <person name="Yi H."/>
        </authorList>
    </citation>
    <scope>NUCLEOTIDE SEQUENCE [LARGE SCALE GENOMIC DNA]</scope>
    <source>
        <strain evidence="10 11">DSM 22343</strain>
    </source>
</reference>
<evidence type="ECO:0000256" key="8">
    <source>
        <dbReference type="ARBA" id="ARBA00023268"/>
    </source>
</evidence>
<dbReference type="FunFam" id="1.10.1200.10:FF:000005">
    <property type="entry name" value="Nonribosomal peptide synthetase 1"/>
    <property type="match status" value="2"/>
</dbReference>
<keyword evidence="5" id="KW-0436">Ligase</keyword>
<evidence type="ECO:0000259" key="9">
    <source>
        <dbReference type="PROSITE" id="PS50075"/>
    </source>
</evidence>
<dbReference type="InterPro" id="IPR036736">
    <property type="entry name" value="ACP-like_sf"/>
</dbReference>
<comment type="similarity">
    <text evidence="2">Belongs to the ATP-dependent AMP-binding enzyme family.</text>
</comment>
<gene>
    <name evidence="10" type="ORF">PGLA_19975</name>
</gene>
<dbReference type="Gene3D" id="1.10.1200.10">
    <property type="entry name" value="ACP-like"/>
    <property type="match status" value="2"/>
</dbReference>
<dbReference type="GO" id="GO:0031177">
    <property type="term" value="F:phosphopantetheine binding"/>
    <property type="evidence" value="ECO:0007669"/>
    <property type="project" value="InterPro"/>
</dbReference>
<dbReference type="InterPro" id="IPR006162">
    <property type="entry name" value="Ppantetheine_attach_site"/>
</dbReference>
<evidence type="ECO:0000256" key="6">
    <source>
        <dbReference type="ARBA" id="ARBA00022737"/>
    </source>
</evidence>
<evidence type="ECO:0000313" key="11">
    <source>
        <dbReference type="Proteomes" id="UP000076967"/>
    </source>
</evidence>
<dbReference type="InterPro" id="IPR001242">
    <property type="entry name" value="Condensation_dom"/>
</dbReference>
<evidence type="ECO:0000256" key="2">
    <source>
        <dbReference type="ARBA" id="ARBA00006432"/>
    </source>
</evidence>
<dbReference type="InterPro" id="IPR045851">
    <property type="entry name" value="AMP-bd_C_sf"/>
</dbReference>
<dbReference type="SMART" id="SM00823">
    <property type="entry name" value="PKS_PP"/>
    <property type="match status" value="2"/>
</dbReference>
<dbReference type="GO" id="GO:0017000">
    <property type="term" value="P:antibiotic biosynthetic process"/>
    <property type="evidence" value="ECO:0007669"/>
    <property type="project" value="UniProtKB-KW"/>
</dbReference>
<dbReference type="STRING" id="494026.PGLA_19975"/>
<dbReference type="CDD" id="cd19543">
    <property type="entry name" value="DCL_NRPS"/>
    <property type="match status" value="1"/>
</dbReference>
<dbReference type="RefSeq" id="WP_068536226.1">
    <property type="nucleotide sequence ID" value="NZ_LVJH01000048.1"/>
</dbReference>
<dbReference type="Pfam" id="PF00501">
    <property type="entry name" value="AMP-binding"/>
    <property type="match status" value="2"/>
</dbReference>
<dbReference type="PANTHER" id="PTHR45527">
    <property type="entry name" value="NONRIBOSOMAL PEPTIDE SYNTHETASE"/>
    <property type="match status" value="1"/>
</dbReference>